<dbReference type="InterPro" id="IPR046938">
    <property type="entry name" value="DNA_clamp_sf"/>
</dbReference>
<evidence type="ECO:0000259" key="4">
    <source>
        <dbReference type="Pfam" id="PF02747"/>
    </source>
</evidence>
<dbReference type="EMBL" id="MN739967">
    <property type="protein sequence ID" value="QHT80342.1"/>
    <property type="molecule type" value="Genomic_DNA"/>
</dbReference>
<dbReference type="GO" id="GO:0030337">
    <property type="term" value="F:DNA polymerase processivity factor activity"/>
    <property type="evidence" value="ECO:0007669"/>
    <property type="project" value="InterPro"/>
</dbReference>
<evidence type="ECO:0000256" key="2">
    <source>
        <dbReference type="ARBA" id="ARBA00023125"/>
    </source>
</evidence>
<dbReference type="PANTHER" id="PTHR11352:SF0">
    <property type="entry name" value="PROLIFERATING CELL NUCLEAR ANTIGEN"/>
    <property type="match status" value="1"/>
</dbReference>
<dbReference type="GO" id="GO:0043626">
    <property type="term" value="C:PCNA complex"/>
    <property type="evidence" value="ECO:0007669"/>
    <property type="project" value="TreeGrafter"/>
</dbReference>
<dbReference type="Pfam" id="PF00705">
    <property type="entry name" value="PCNA_N"/>
    <property type="match status" value="1"/>
</dbReference>
<dbReference type="Gene3D" id="3.70.10.10">
    <property type="match status" value="1"/>
</dbReference>
<dbReference type="NCBIfam" id="TIGR00590">
    <property type="entry name" value="pcna"/>
    <property type="match status" value="1"/>
</dbReference>
<dbReference type="InterPro" id="IPR022649">
    <property type="entry name" value="Pr_cel_nuc_antig_C"/>
</dbReference>
<dbReference type="PRINTS" id="PR00339">
    <property type="entry name" value="PCNACYCLIN"/>
</dbReference>
<dbReference type="CDD" id="cd00577">
    <property type="entry name" value="PCNA"/>
    <property type="match status" value="1"/>
</dbReference>
<feature type="domain" description="Proliferating cell nuclear antigen PCNA N-terminal" evidence="3">
    <location>
        <begin position="16"/>
        <end position="127"/>
    </location>
</feature>
<dbReference type="GO" id="GO:0006275">
    <property type="term" value="P:regulation of DNA replication"/>
    <property type="evidence" value="ECO:0007669"/>
    <property type="project" value="InterPro"/>
</dbReference>
<protein>
    <recommendedName>
        <fullName evidence="6">Proliferating cell nuclear antigen PCNA N-terminal domain-containing protein</fullName>
    </recommendedName>
</protein>
<feature type="domain" description="Proliferating cell nuclear antigen PCNA C-terminal" evidence="4">
    <location>
        <begin position="132"/>
        <end position="255"/>
    </location>
</feature>
<evidence type="ECO:0000259" key="3">
    <source>
        <dbReference type="Pfam" id="PF00705"/>
    </source>
</evidence>
<dbReference type="InterPro" id="IPR000730">
    <property type="entry name" value="Pr_cel_nuc_antig"/>
</dbReference>
<organism evidence="5">
    <name type="scientific">viral metagenome</name>
    <dbReference type="NCBI Taxonomy" id="1070528"/>
    <lineage>
        <taxon>unclassified sequences</taxon>
        <taxon>metagenomes</taxon>
        <taxon>organismal metagenomes</taxon>
    </lineage>
</organism>
<dbReference type="GO" id="GO:0006272">
    <property type="term" value="P:leading strand elongation"/>
    <property type="evidence" value="ECO:0007669"/>
    <property type="project" value="TreeGrafter"/>
</dbReference>
<dbReference type="InterPro" id="IPR022648">
    <property type="entry name" value="Pr_cel_nuc_antig_N"/>
</dbReference>
<comment type="similarity">
    <text evidence="1">Belongs to the PCNA family.</text>
</comment>
<dbReference type="GO" id="GO:0006298">
    <property type="term" value="P:mismatch repair"/>
    <property type="evidence" value="ECO:0007669"/>
    <property type="project" value="TreeGrafter"/>
</dbReference>
<dbReference type="PANTHER" id="PTHR11352">
    <property type="entry name" value="PROLIFERATING CELL NUCLEAR ANTIGEN"/>
    <property type="match status" value="1"/>
</dbReference>
<dbReference type="HAMAP" id="MF_00317">
    <property type="entry name" value="DNApol_clamp_arch"/>
    <property type="match status" value="1"/>
</dbReference>
<dbReference type="GO" id="GO:0003677">
    <property type="term" value="F:DNA binding"/>
    <property type="evidence" value="ECO:0007669"/>
    <property type="project" value="UniProtKB-KW"/>
</dbReference>
<evidence type="ECO:0000256" key="1">
    <source>
        <dbReference type="ARBA" id="ARBA00010462"/>
    </source>
</evidence>
<proteinExistence type="inferred from homology"/>
<keyword evidence="2" id="KW-0238">DNA-binding</keyword>
<dbReference type="GO" id="GO:0019985">
    <property type="term" value="P:translesion synthesis"/>
    <property type="evidence" value="ECO:0007669"/>
    <property type="project" value="TreeGrafter"/>
</dbReference>
<evidence type="ECO:0000313" key="5">
    <source>
        <dbReference type="EMBL" id="QHT80342.1"/>
    </source>
</evidence>
<dbReference type="Pfam" id="PF02747">
    <property type="entry name" value="PCNA_C"/>
    <property type="match status" value="1"/>
</dbReference>
<accession>A0A6C0HIC8</accession>
<reference evidence="5" key="1">
    <citation type="journal article" date="2020" name="Nature">
        <title>Giant virus diversity and host interactions through global metagenomics.</title>
        <authorList>
            <person name="Schulz F."/>
            <person name="Roux S."/>
            <person name="Paez-Espino D."/>
            <person name="Jungbluth S."/>
            <person name="Walsh D.A."/>
            <person name="Denef V.J."/>
            <person name="McMahon K.D."/>
            <person name="Konstantinidis K.T."/>
            <person name="Eloe-Fadrosh E.A."/>
            <person name="Kyrpides N.C."/>
            <person name="Woyke T."/>
        </authorList>
    </citation>
    <scope>NUCLEOTIDE SEQUENCE</scope>
    <source>
        <strain evidence="5">GVMAG-M-3300023184-120</strain>
    </source>
</reference>
<evidence type="ECO:0008006" key="6">
    <source>
        <dbReference type="Google" id="ProtNLM"/>
    </source>
</evidence>
<dbReference type="SUPFAM" id="SSF55979">
    <property type="entry name" value="DNA clamp"/>
    <property type="match status" value="2"/>
</dbReference>
<name>A0A6C0HIC8_9ZZZZ</name>
<dbReference type="AlphaFoldDB" id="A0A6C0HIC8"/>
<sequence length="258" mass="30013">MKIIIENANKCETFVTLFTHMKHFAEHINFIFQEDGLFVQGMDMTHVIIFEVTLPKTWFHLYELEKNVTIGINTHIIAKVLGVYDKTQQIELSTENDSDVFCIQYLRSNNKLVFDKTLEIPLLDIEYELMEIPVIDYQAEITLNSNVFATLASQLKQFGDSMTITCSEENILLSAHSLEKGKMMTNIPIDDLHEYSIEEDQTLEINFALKYISEVAMYQKVAKHIAIFISQDYPMKLLYTLDEEHARLVFYMAPKMED</sequence>